<evidence type="ECO:0000313" key="2">
    <source>
        <dbReference type="EMBL" id="PIR95894.1"/>
    </source>
</evidence>
<reference evidence="3" key="1">
    <citation type="submission" date="2017-09" db="EMBL/GenBank/DDBJ databases">
        <title>Depth-based differentiation of microbial function through sediment-hosted aquifers and enrichment of novel symbionts in the deep terrestrial subsurface.</title>
        <authorList>
            <person name="Probst A.J."/>
            <person name="Ladd B."/>
            <person name="Jarett J.K."/>
            <person name="Geller-Mcgrath D.E."/>
            <person name="Sieber C.M.K."/>
            <person name="Emerson J.B."/>
            <person name="Anantharaman K."/>
            <person name="Thomas B.C."/>
            <person name="Malmstrom R."/>
            <person name="Stieglmeier M."/>
            <person name="Klingl A."/>
            <person name="Woyke T."/>
            <person name="Ryan C.M."/>
            <person name="Banfield J.F."/>
        </authorList>
    </citation>
    <scope>NUCLEOTIDE SEQUENCE [LARGE SCALE GENOMIC DNA]</scope>
</reference>
<dbReference type="EMBL" id="PFAL01000001">
    <property type="protein sequence ID" value="PIR95894.1"/>
    <property type="molecule type" value="Genomic_DNA"/>
</dbReference>
<keyword evidence="1" id="KW-0812">Transmembrane</keyword>
<dbReference type="InterPro" id="IPR050445">
    <property type="entry name" value="Bact_polysacc_biosynth/exp"/>
</dbReference>
<gene>
    <name evidence="2" type="ORF">COT93_00105</name>
</gene>
<dbReference type="PANTHER" id="PTHR32309">
    <property type="entry name" value="TYROSINE-PROTEIN KINASE"/>
    <property type="match status" value="1"/>
</dbReference>
<feature type="transmembrane region" description="Helical" evidence="1">
    <location>
        <begin position="177"/>
        <end position="198"/>
    </location>
</feature>
<evidence type="ECO:0000256" key="1">
    <source>
        <dbReference type="SAM" id="Phobius"/>
    </source>
</evidence>
<sequence>MEVKNFFAIIKKRGKIVFLIVLLFVVLATIVSLSQALKYRSSSRLLIIQDNPSLDSYNLAKSNQYLGSLLTEAAYSGSFFELLSSSDSRIDWSYFGSNYKDQVKKWKETISVQNVGDTGIIQIDIYYPDQTQAKNISLAVNNLLIAKNGLYQNSGDNLKIKIIDQPILSSWPVKPNLLLNFITALILGTLFSFSYVYYFPAKKVKKESVARIKENVSTVKEGASTTKEGTKVSIPVYTRPDYSHLTAARQEIPVSGQDDYHEDYQRHNNSGTHFSGNMRNIVG</sequence>
<dbReference type="Proteomes" id="UP000229972">
    <property type="component" value="Unassembled WGS sequence"/>
</dbReference>
<accession>A0A2H0V9X8</accession>
<dbReference type="GO" id="GO:0004713">
    <property type="term" value="F:protein tyrosine kinase activity"/>
    <property type="evidence" value="ECO:0007669"/>
    <property type="project" value="TreeGrafter"/>
</dbReference>
<dbReference type="PANTHER" id="PTHR32309:SF13">
    <property type="entry name" value="FERRIC ENTEROBACTIN TRANSPORT PROTEIN FEPE"/>
    <property type="match status" value="1"/>
</dbReference>
<proteinExistence type="predicted"/>
<dbReference type="AlphaFoldDB" id="A0A2H0V9X8"/>
<evidence type="ECO:0000313" key="3">
    <source>
        <dbReference type="Proteomes" id="UP000229972"/>
    </source>
</evidence>
<protein>
    <recommendedName>
        <fullName evidence="4">Polysaccharide chain length determinant N-terminal domain-containing protein</fullName>
    </recommendedName>
</protein>
<dbReference type="GO" id="GO:0005886">
    <property type="term" value="C:plasma membrane"/>
    <property type="evidence" value="ECO:0007669"/>
    <property type="project" value="TreeGrafter"/>
</dbReference>
<keyword evidence="1" id="KW-0472">Membrane</keyword>
<organism evidence="2 3">
    <name type="scientific">Candidatus Falkowbacteria bacterium CG10_big_fil_rev_8_21_14_0_10_37_18</name>
    <dbReference type="NCBI Taxonomy" id="1974562"/>
    <lineage>
        <taxon>Bacteria</taxon>
        <taxon>Candidatus Falkowiibacteriota</taxon>
    </lineage>
</organism>
<name>A0A2H0V9X8_9BACT</name>
<keyword evidence="1" id="KW-1133">Transmembrane helix</keyword>
<comment type="caution">
    <text evidence="2">The sequence shown here is derived from an EMBL/GenBank/DDBJ whole genome shotgun (WGS) entry which is preliminary data.</text>
</comment>
<evidence type="ECO:0008006" key="4">
    <source>
        <dbReference type="Google" id="ProtNLM"/>
    </source>
</evidence>